<dbReference type="EMBL" id="BRXZ01000077">
    <property type="protein sequence ID" value="GMI04533.1"/>
    <property type="molecule type" value="Genomic_DNA"/>
</dbReference>
<dbReference type="InterPro" id="IPR049258">
    <property type="entry name" value="ODAD1_CC"/>
</dbReference>
<evidence type="ECO:0000313" key="5">
    <source>
        <dbReference type="EMBL" id="GMI04533.1"/>
    </source>
</evidence>
<comment type="caution">
    <text evidence="5">The sequence shown here is derived from an EMBL/GenBank/DDBJ whole genome shotgun (WGS) entry which is preliminary data.</text>
</comment>
<evidence type="ECO:0000256" key="3">
    <source>
        <dbReference type="SAM" id="MobiDB-lite"/>
    </source>
</evidence>
<feature type="coiled-coil region" evidence="2">
    <location>
        <begin position="98"/>
        <end position="177"/>
    </location>
</feature>
<proteinExistence type="predicted"/>
<feature type="region of interest" description="Disordered" evidence="3">
    <location>
        <begin position="1"/>
        <end position="46"/>
    </location>
</feature>
<dbReference type="PANTHER" id="PTHR21694:SF18">
    <property type="entry name" value="COILED-COIL DOMAIN-CONTAINING PROTEIN 63"/>
    <property type="match status" value="1"/>
</dbReference>
<evidence type="ECO:0000256" key="2">
    <source>
        <dbReference type="SAM" id="Coils"/>
    </source>
</evidence>
<dbReference type="Pfam" id="PF21773">
    <property type="entry name" value="ODAD1_CC"/>
    <property type="match status" value="1"/>
</dbReference>
<protein>
    <recommendedName>
        <fullName evidence="4">ODAD1 central coiled coil region domain-containing protein</fullName>
    </recommendedName>
</protein>
<evidence type="ECO:0000313" key="6">
    <source>
        <dbReference type="Proteomes" id="UP001165082"/>
    </source>
</evidence>
<keyword evidence="1 2" id="KW-0175">Coiled coil</keyword>
<dbReference type="OrthoDB" id="6766775at2759"/>
<gene>
    <name evidence="5" type="ORF">TrRE_jg2722</name>
</gene>
<name>A0A9W7C9B5_9STRA</name>
<dbReference type="InterPro" id="IPR051876">
    <property type="entry name" value="ODA-DC/CCD"/>
</dbReference>
<evidence type="ECO:0000256" key="1">
    <source>
        <dbReference type="ARBA" id="ARBA00023054"/>
    </source>
</evidence>
<organism evidence="5 6">
    <name type="scientific">Triparma retinervis</name>
    <dbReference type="NCBI Taxonomy" id="2557542"/>
    <lineage>
        <taxon>Eukaryota</taxon>
        <taxon>Sar</taxon>
        <taxon>Stramenopiles</taxon>
        <taxon>Ochrophyta</taxon>
        <taxon>Bolidophyceae</taxon>
        <taxon>Parmales</taxon>
        <taxon>Triparmaceae</taxon>
        <taxon>Triparma</taxon>
    </lineage>
</organism>
<feature type="region of interest" description="Disordered" evidence="3">
    <location>
        <begin position="552"/>
        <end position="592"/>
    </location>
</feature>
<keyword evidence="6" id="KW-1185">Reference proteome</keyword>
<feature type="region of interest" description="Disordered" evidence="3">
    <location>
        <begin position="514"/>
        <end position="537"/>
    </location>
</feature>
<feature type="compositionally biased region" description="Acidic residues" evidence="3">
    <location>
        <begin position="524"/>
        <end position="536"/>
    </location>
</feature>
<reference evidence="5" key="1">
    <citation type="submission" date="2022-07" db="EMBL/GenBank/DDBJ databases">
        <title>Genome analysis of Parmales, a sister group of diatoms, reveals the evolutionary specialization of diatoms from phago-mixotrophs to photoautotrophs.</title>
        <authorList>
            <person name="Ban H."/>
            <person name="Sato S."/>
            <person name="Yoshikawa S."/>
            <person name="Kazumasa Y."/>
            <person name="Nakamura Y."/>
            <person name="Ichinomiya M."/>
            <person name="Saitoh K."/>
            <person name="Sato N."/>
            <person name="Blanc-Mathieu R."/>
            <person name="Endo H."/>
            <person name="Kuwata A."/>
            <person name="Ogata H."/>
        </authorList>
    </citation>
    <scope>NUCLEOTIDE SEQUENCE</scope>
</reference>
<feature type="region of interest" description="Disordered" evidence="3">
    <location>
        <begin position="387"/>
        <end position="410"/>
    </location>
</feature>
<feature type="coiled-coil region" evidence="2">
    <location>
        <begin position="206"/>
        <end position="288"/>
    </location>
</feature>
<dbReference type="PANTHER" id="PTHR21694">
    <property type="entry name" value="COILED-COIL DOMAIN-CONTAINING PROTEIN 63"/>
    <property type="match status" value="1"/>
</dbReference>
<accession>A0A9W7C9B5</accession>
<sequence length="592" mass="66576">MAGGNSTDELFKFADTPRPGAGYSPKKPTSDAPPTKSPRGGNPSLLEDLRTNMEQSKADDLAGKSLFNPEGTTTTQSNQLAARVDYVCEQQIHYTKKIEAERRRLADVEKRIARAKTAIVQRRKQIAQASKDRKMSVSAVRNLGKLENKLQQLLIKNNLMEKDNVRKKKQVDDLRKEKIQQVQVTQKFERTLSGKKAKVALLVTETQQLQDKKDKVLREIEVMKQKILDELDANNDEYNALKAELSMNQMGAEEKLTPDQLALEKKKREALKKQMQKNEGTLSAEEEEHIVSNINKAYWAIAKKKMDIQKQADKIHELVDDFKYLSEQTGVTSVETLIPILLSSEEENFRLFDVTNEYNKELETLEVEKGELRSKINHYMKIEAKQEEGKSKIKREKQDQIETAKAHSSKADSKYNTDVEVIKKVAPSVTSIFNKVGCEDEAVSAVLLTAGVTDRSIMQYMAVIERRINEIVQLHNTTQKHGIISHFEGMIEDPTRPKTPLLDQTGKRVAALSQPILPSHGDFDDGDDDDGDDDVEPMQVSKLHDMVATQARASRLGGGGRSKLSIGFKGKASNASLRSKGSRRSLKSLKHL</sequence>
<dbReference type="AlphaFoldDB" id="A0A9W7C9B5"/>
<feature type="compositionally biased region" description="Basic residues" evidence="3">
    <location>
        <begin position="580"/>
        <end position="592"/>
    </location>
</feature>
<dbReference type="Proteomes" id="UP001165082">
    <property type="component" value="Unassembled WGS sequence"/>
</dbReference>
<feature type="domain" description="ODAD1 central coiled coil region" evidence="4">
    <location>
        <begin position="143"/>
        <end position="445"/>
    </location>
</feature>
<evidence type="ECO:0000259" key="4">
    <source>
        <dbReference type="Pfam" id="PF21773"/>
    </source>
</evidence>